<reference evidence="1 2" key="1">
    <citation type="submission" date="2015-03" db="EMBL/GenBank/DDBJ databases">
        <title>Genome assembly of Sandaracinus amylolyticus DSM 53668.</title>
        <authorList>
            <person name="Sharma G."/>
            <person name="Subramanian S."/>
        </authorList>
    </citation>
    <scope>NUCLEOTIDE SEQUENCE [LARGE SCALE GENOMIC DNA]</scope>
    <source>
        <strain evidence="1 2">DSM 53668</strain>
    </source>
</reference>
<dbReference type="AlphaFoldDB" id="A0A0F6YIT7"/>
<protein>
    <recommendedName>
        <fullName evidence="3">TonB C-terminal domain-containing protein</fullName>
    </recommendedName>
</protein>
<dbReference type="EMBL" id="CP011125">
    <property type="protein sequence ID" value="AKF05472.1"/>
    <property type="molecule type" value="Genomic_DNA"/>
</dbReference>
<sequence length="52" mass="5772">MAPDGRVLALMKLDASREGEPRLECLARALSTSTYPLAADVSRIRLVITMRR</sequence>
<evidence type="ECO:0000313" key="2">
    <source>
        <dbReference type="Proteomes" id="UP000034883"/>
    </source>
</evidence>
<organism evidence="1 2">
    <name type="scientific">Sandaracinus amylolyticus</name>
    <dbReference type="NCBI Taxonomy" id="927083"/>
    <lineage>
        <taxon>Bacteria</taxon>
        <taxon>Pseudomonadati</taxon>
        <taxon>Myxococcota</taxon>
        <taxon>Polyangia</taxon>
        <taxon>Polyangiales</taxon>
        <taxon>Sandaracinaceae</taxon>
        <taxon>Sandaracinus</taxon>
    </lineage>
</organism>
<dbReference type="Proteomes" id="UP000034883">
    <property type="component" value="Chromosome"/>
</dbReference>
<evidence type="ECO:0000313" key="1">
    <source>
        <dbReference type="EMBL" id="AKF05472.1"/>
    </source>
</evidence>
<proteinExistence type="predicted"/>
<evidence type="ECO:0008006" key="3">
    <source>
        <dbReference type="Google" id="ProtNLM"/>
    </source>
</evidence>
<keyword evidence="2" id="KW-1185">Reference proteome</keyword>
<dbReference type="KEGG" id="samy:DB32_002621"/>
<accession>A0A0F6YIT7</accession>
<name>A0A0F6YIT7_9BACT</name>
<gene>
    <name evidence="1" type="ORF">DB32_002621</name>
</gene>